<protein>
    <submittedName>
        <fullName evidence="2">Btb (Poz) domain-containing 2a-related</fullName>
    </submittedName>
</protein>
<reference evidence="2" key="1">
    <citation type="submission" date="2022-08" db="EMBL/GenBank/DDBJ databases">
        <title>Novel sulfate-reducing endosymbionts in the free-living metamonad Anaeramoeba.</title>
        <authorList>
            <person name="Jerlstrom-Hultqvist J."/>
            <person name="Cepicka I."/>
            <person name="Gallot-Lavallee L."/>
            <person name="Salas-Leiva D."/>
            <person name="Curtis B.A."/>
            <person name="Zahonova K."/>
            <person name="Pipaliya S."/>
            <person name="Dacks J."/>
            <person name="Roger A.J."/>
        </authorList>
    </citation>
    <scope>NUCLEOTIDE SEQUENCE</scope>
    <source>
        <strain evidence="2">Schooner1</strain>
    </source>
</reference>
<dbReference type="InterPro" id="IPR011705">
    <property type="entry name" value="BACK"/>
</dbReference>
<sequence>MGITPIDQKLKTLLNNPEMADVQFIVGKERIEIYGHKLLLSVSSPIWKTMFYSSKWKEVNNKMISKVEIPDIDPESFLSILEFAYTRKIKITPKTALNVLHAADKFLMKELKEATLNHILKNLNNRTSLNTYERALDLKEHQLIEITLRYIETHAIEIFSEQRCLCNLKDSTIQTLLRSDKLLISEIEIFRRVIERGNDLIKKRSLQKTAKNLKECLLPILPLIRLDLIEPRGLEEVSRSKLYNYEYLFSILVRVTIKNQIRYSTSRKALKIKPLIALKTIRALLLGADSEENVEDVTRSIKSTGINNLDFFDISRVTPKLKDIINKYDAIFIFTNAGIKDPVKIGNLLASFVEHGGGLVVCAAYALVENSQAQLKGRIITENFLPTKPGKLVTEILGDNYKLDSRSRNNHPILKNARTFYLGRSNEHIQTKLIENEPFDDKTIIVEKLQSDNPLIMVKKREDFGSVVVLNFYPVSNSVFNGGWLSSTDGAIIIANSVEYVANF</sequence>
<dbReference type="InterPro" id="IPR000210">
    <property type="entry name" value="BTB/POZ_dom"/>
</dbReference>
<keyword evidence="3" id="KW-1185">Reference proteome</keyword>
<dbReference type="SMART" id="SM00225">
    <property type="entry name" value="BTB"/>
    <property type="match status" value="1"/>
</dbReference>
<dbReference type="EMBL" id="JAOAOG010000283">
    <property type="protein sequence ID" value="KAJ6233088.1"/>
    <property type="molecule type" value="Genomic_DNA"/>
</dbReference>
<dbReference type="InterPro" id="IPR011333">
    <property type="entry name" value="SKP1/BTB/POZ_sf"/>
</dbReference>
<dbReference type="Pfam" id="PF07707">
    <property type="entry name" value="BACK"/>
    <property type="match status" value="1"/>
</dbReference>
<dbReference type="PROSITE" id="PS50097">
    <property type="entry name" value="BTB"/>
    <property type="match status" value="1"/>
</dbReference>
<evidence type="ECO:0000259" key="1">
    <source>
        <dbReference type="PROSITE" id="PS50097"/>
    </source>
</evidence>
<dbReference type="PANTHER" id="PTHR45774">
    <property type="entry name" value="BTB/POZ DOMAIN-CONTAINING"/>
    <property type="match status" value="1"/>
</dbReference>
<dbReference type="Proteomes" id="UP001150062">
    <property type="component" value="Unassembled WGS sequence"/>
</dbReference>
<organism evidence="2 3">
    <name type="scientific">Anaeramoeba flamelloides</name>
    <dbReference type="NCBI Taxonomy" id="1746091"/>
    <lineage>
        <taxon>Eukaryota</taxon>
        <taxon>Metamonada</taxon>
        <taxon>Anaeramoebidae</taxon>
        <taxon>Anaeramoeba</taxon>
    </lineage>
</organism>
<evidence type="ECO:0000313" key="3">
    <source>
        <dbReference type="Proteomes" id="UP001150062"/>
    </source>
</evidence>
<gene>
    <name evidence="2" type="ORF">M0813_30194</name>
</gene>
<dbReference type="Gene3D" id="3.30.710.10">
    <property type="entry name" value="Potassium Channel Kv1.1, Chain A"/>
    <property type="match status" value="1"/>
</dbReference>
<feature type="domain" description="BTB" evidence="1">
    <location>
        <begin position="20"/>
        <end position="93"/>
    </location>
</feature>
<comment type="caution">
    <text evidence="2">The sequence shown here is derived from an EMBL/GenBank/DDBJ whole genome shotgun (WGS) entry which is preliminary data.</text>
</comment>
<dbReference type="PANTHER" id="PTHR45774:SF3">
    <property type="entry name" value="BTB (POZ) DOMAIN-CONTAINING 2B-RELATED"/>
    <property type="match status" value="1"/>
</dbReference>
<accession>A0ABQ8XMV1</accession>
<name>A0ABQ8XMV1_9EUKA</name>
<dbReference type="SUPFAM" id="SSF54695">
    <property type="entry name" value="POZ domain"/>
    <property type="match status" value="1"/>
</dbReference>
<dbReference type="Pfam" id="PF00651">
    <property type="entry name" value="BTB"/>
    <property type="match status" value="1"/>
</dbReference>
<evidence type="ECO:0000313" key="2">
    <source>
        <dbReference type="EMBL" id="KAJ6233088.1"/>
    </source>
</evidence>
<proteinExistence type="predicted"/>